<proteinExistence type="predicted"/>
<dbReference type="GeneID" id="107266777"/>
<name>A0AAJ7BSV7_CEPCN</name>
<dbReference type="AlphaFoldDB" id="A0AAJ7BSV7"/>
<protein>
    <submittedName>
        <fullName evidence="3">Uncharacterized protein LOC107266777 isoform X1</fullName>
    </submittedName>
</protein>
<evidence type="ECO:0000313" key="2">
    <source>
        <dbReference type="Proteomes" id="UP000694920"/>
    </source>
</evidence>
<gene>
    <name evidence="3" type="primary">LOC107266777</name>
</gene>
<dbReference type="Proteomes" id="UP000694920">
    <property type="component" value="Unplaced"/>
</dbReference>
<keyword evidence="2" id="KW-1185">Reference proteome</keyword>
<feature type="chain" id="PRO_5042583339" evidence="1">
    <location>
        <begin position="20"/>
        <end position="260"/>
    </location>
</feature>
<keyword evidence="1" id="KW-0732">Signal</keyword>
<organism evidence="2 3">
    <name type="scientific">Cephus cinctus</name>
    <name type="common">Wheat stem sawfly</name>
    <dbReference type="NCBI Taxonomy" id="211228"/>
    <lineage>
        <taxon>Eukaryota</taxon>
        <taxon>Metazoa</taxon>
        <taxon>Ecdysozoa</taxon>
        <taxon>Arthropoda</taxon>
        <taxon>Hexapoda</taxon>
        <taxon>Insecta</taxon>
        <taxon>Pterygota</taxon>
        <taxon>Neoptera</taxon>
        <taxon>Endopterygota</taxon>
        <taxon>Hymenoptera</taxon>
        <taxon>Cephoidea</taxon>
        <taxon>Cephidae</taxon>
        <taxon>Cephus</taxon>
    </lineage>
</organism>
<evidence type="ECO:0000313" key="3">
    <source>
        <dbReference type="RefSeq" id="XP_015593108.1"/>
    </source>
</evidence>
<accession>A0AAJ7BSV7</accession>
<dbReference type="KEGG" id="ccin:107266777"/>
<dbReference type="RefSeq" id="XP_015593108.1">
    <property type="nucleotide sequence ID" value="XM_015737622.2"/>
</dbReference>
<reference evidence="3" key="1">
    <citation type="submission" date="2025-08" db="UniProtKB">
        <authorList>
            <consortium name="RefSeq"/>
        </authorList>
    </citation>
    <scope>IDENTIFICATION</scope>
</reference>
<sequence>MNFSAIIFIFILGAYRCIASRNESFPVQEMELNCRRLSCRLGEHCVYRKNWCRIPPCPGMVFCSAEKKARTPASCDYVKCSRGYRCSTRYARDQRTGLYTNIYAYCVTEHEFKRRAVSCGGFECPRKEFACMLREPKCRAYPCRILQACIPRRDVDRLIGTCNLANCSSFDHCYLKRSTAGCVDNHCRRDYRLACLHMRGEQPLPEICRGIICADLHVPVVKMRNCVCQPCNDAATCAKIKSAYGLDTYNNNNISREVIL</sequence>
<evidence type="ECO:0000256" key="1">
    <source>
        <dbReference type="SAM" id="SignalP"/>
    </source>
</evidence>
<feature type="signal peptide" evidence="1">
    <location>
        <begin position="1"/>
        <end position="19"/>
    </location>
</feature>